<organism evidence="5 6">
    <name type="scientific">Acaromyces ingoldii</name>
    <dbReference type="NCBI Taxonomy" id="215250"/>
    <lineage>
        <taxon>Eukaryota</taxon>
        <taxon>Fungi</taxon>
        <taxon>Dikarya</taxon>
        <taxon>Basidiomycota</taxon>
        <taxon>Ustilaginomycotina</taxon>
        <taxon>Exobasidiomycetes</taxon>
        <taxon>Exobasidiales</taxon>
        <taxon>Cryptobasidiaceae</taxon>
        <taxon>Acaromyces</taxon>
    </lineage>
</organism>
<dbReference type="SUPFAM" id="SSF51735">
    <property type="entry name" value="NAD(P)-binding Rossmann-fold domains"/>
    <property type="match status" value="1"/>
</dbReference>
<dbReference type="STRING" id="215250.A0A316YMJ5"/>
<dbReference type="AlphaFoldDB" id="A0A316YMJ5"/>
<dbReference type="PRINTS" id="PR00081">
    <property type="entry name" value="GDHRDH"/>
</dbReference>
<evidence type="ECO:0000256" key="4">
    <source>
        <dbReference type="RuleBase" id="RU000363"/>
    </source>
</evidence>
<dbReference type="Gene3D" id="3.40.50.720">
    <property type="entry name" value="NAD(P)-binding Rossmann-like Domain"/>
    <property type="match status" value="1"/>
</dbReference>
<dbReference type="OrthoDB" id="1933717at2759"/>
<dbReference type="PANTHER" id="PTHR43963:SF6">
    <property type="entry name" value="CHAIN DEHYDROGENASE FAMILY PROTEIN, PUTATIVE (AFU_ORTHOLOGUE AFUA_3G15350)-RELATED"/>
    <property type="match status" value="1"/>
</dbReference>
<sequence length="299" mass="32115">MSSTASPSRVFLVTGANRGIGYGIARRLAVQTAATASSGGGPPSTIYLTSRDLQRGQQALEALRSELKGQDVLQGDGAGTSQLDVLELDVTSAQSRRDMIAELQRRQGAQHAVLDVLVNNSGIALDGFNGDVVTKTFGTNYYAVKDLVEDVKKSGILKRDSRIVVLASMAGRLDGYKPELAKRFREAKTVKEADAIATDFKQAVDAGKEKEQGFKSAAYATSKACIIAWTRAIANEWAAEKATTTINCCCPGYVNTDMTKGRGALTLDQGARTPVLLALADEVKGRSGEYWANQKMERW</sequence>
<keyword evidence="3" id="KW-0560">Oxidoreductase</keyword>
<comment type="similarity">
    <text evidence="1 4">Belongs to the short-chain dehydrogenases/reductases (SDR) family.</text>
</comment>
<dbReference type="InParanoid" id="A0A316YMJ5"/>
<keyword evidence="6" id="KW-1185">Reference proteome</keyword>
<evidence type="ECO:0000256" key="3">
    <source>
        <dbReference type="ARBA" id="ARBA00023002"/>
    </source>
</evidence>
<dbReference type="GeneID" id="37040743"/>
<dbReference type="RefSeq" id="XP_025377086.1">
    <property type="nucleotide sequence ID" value="XM_025518827.1"/>
</dbReference>
<dbReference type="InterPro" id="IPR036291">
    <property type="entry name" value="NAD(P)-bd_dom_sf"/>
</dbReference>
<evidence type="ECO:0000256" key="1">
    <source>
        <dbReference type="ARBA" id="ARBA00006484"/>
    </source>
</evidence>
<evidence type="ECO:0000313" key="5">
    <source>
        <dbReference type="EMBL" id="PWN89888.1"/>
    </source>
</evidence>
<gene>
    <name evidence="5" type="ORF">FA10DRAFT_230661</name>
</gene>
<keyword evidence="2" id="KW-0521">NADP</keyword>
<dbReference type="PANTHER" id="PTHR43963">
    <property type="entry name" value="CARBONYL REDUCTASE 1-RELATED"/>
    <property type="match status" value="1"/>
</dbReference>
<dbReference type="PRINTS" id="PR00080">
    <property type="entry name" value="SDRFAMILY"/>
</dbReference>
<evidence type="ECO:0000313" key="6">
    <source>
        <dbReference type="Proteomes" id="UP000245768"/>
    </source>
</evidence>
<dbReference type="InterPro" id="IPR002347">
    <property type="entry name" value="SDR_fam"/>
</dbReference>
<dbReference type="GO" id="GO:0016491">
    <property type="term" value="F:oxidoreductase activity"/>
    <property type="evidence" value="ECO:0007669"/>
    <property type="project" value="UniProtKB-KW"/>
</dbReference>
<dbReference type="Proteomes" id="UP000245768">
    <property type="component" value="Unassembled WGS sequence"/>
</dbReference>
<accession>A0A316YMJ5</accession>
<name>A0A316YMJ5_9BASI</name>
<reference evidence="5 6" key="1">
    <citation type="journal article" date="2018" name="Mol. Biol. Evol.">
        <title>Broad Genomic Sampling Reveals a Smut Pathogenic Ancestry of the Fungal Clade Ustilaginomycotina.</title>
        <authorList>
            <person name="Kijpornyongpan T."/>
            <person name="Mondo S.J."/>
            <person name="Barry K."/>
            <person name="Sandor L."/>
            <person name="Lee J."/>
            <person name="Lipzen A."/>
            <person name="Pangilinan J."/>
            <person name="LaButti K."/>
            <person name="Hainaut M."/>
            <person name="Henrissat B."/>
            <person name="Grigoriev I.V."/>
            <person name="Spatafora J.W."/>
            <person name="Aime M.C."/>
        </authorList>
    </citation>
    <scope>NUCLEOTIDE SEQUENCE [LARGE SCALE GENOMIC DNA]</scope>
    <source>
        <strain evidence="5 6">MCA 4198</strain>
    </source>
</reference>
<protein>
    <submittedName>
        <fullName evidence="5">Carbonyl reductase-like protein</fullName>
    </submittedName>
</protein>
<dbReference type="Pfam" id="PF00106">
    <property type="entry name" value="adh_short"/>
    <property type="match status" value="2"/>
</dbReference>
<dbReference type="EMBL" id="KZ819636">
    <property type="protein sequence ID" value="PWN89888.1"/>
    <property type="molecule type" value="Genomic_DNA"/>
</dbReference>
<proteinExistence type="inferred from homology"/>
<evidence type="ECO:0000256" key="2">
    <source>
        <dbReference type="ARBA" id="ARBA00022857"/>
    </source>
</evidence>